<name>A0A058ZAU4_FONAL</name>
<gene>
    <name evidence="3" type="ORF">H696_02006</name>
</gene>
<dbReference type="GeneID" id="20526731"/>
<dbReference type="InterPro" id="IPR007005">
    <property type="entry name" value="XAP5"/>
</dbReference>
<dbReference type="AlphaFoldDB" id="A0A058ZAU4"/>
<dbReference type="OrthoDB" id="1562195at2759"/>
<accession>A0A058ZAU4</accession>
<dbReference type="PANTHER" id="PTHR12722:SF0">
    <property type="entry name" value="PROTEIN FAM50A"/>
    <property type="match status" value="1"/>
</dbReference>
<dbReference type="GO" id="GO:0005634">
    <property type="term" value="C:nucleus"/>
    <property type="evidence" value="ECO:0007669"/>
    <property type="project" value="InterPro"/>
</dbReference>
<reference evidence="3" key="1">
    <citation type="submission" date="2013-04" db="EMBL/GenBank/DDBJ databases">
        <title>The Genome Sequence of Fonticula alba ATCC 38817.</title>
        <authorList>
            <consortium name="The Broad Institute Genomics Platform"/>
            <person name="Russ C."/>
            <person name="Cuomo C."/>
            <person name="Burger G."/>
            <person name="Gray M.W."/>
            <person name="Holland P.W.H."/>
            <person name="King N."/>
            <person name="Lang F.B.F."/>
            <person name="Roger A.J."/>
            <person name="Ruiz-Trillo I."/>
            <person name="Brown M."/>
            <person name="Walker B."/>
            <person name="Young S."/>
            <person name="Zeng Q."/>
            <person name="Gargeya S."/>
            <person name="Fitzgerald M."/>
            <person name="Haas B."/>
            <person name="Abouelleil A."/>
            <person name="Allen A.W."/>
            <person name="Alvarado L."/>
            <person name="Arachchi H.M."/>
            <person name="Berlin A.M."/>
            <person name="Chapman S.B."/>
            <person name="Gainer-Dewar J."/>
            <person name="Goldberg J."/>
            <person name="Griggs A."/>
            <person name="Gujja S."/>
            <person name="Hansen M."/>
            <person name="Howarth C."/>
            <person name="Imamovic A."/>
            <person name="Ireland A."/>
            <person name="Larimer J."/>
            <person name="McCowan C."/>
            <person name="Murphy C."/>
            <person name="Pearson M."/>
            <person name="Poon T.W."/>
            <person name="Priest M."/>
            <person name="Roberts A."/>
            <person name="Saif S."/>
            <person name="Shea T."/>
            <person name="Sisk P."/>
            <person name="Sykes S."/>
            <person name="Wortman J."/>
            <person name="Nusbaum C."/>
            <person name="Birren B."/>
        </authorList>
    </citation>
    <scope>NUCLEOTIDE SEQUENCE [LARGE SCALE GENOMIC DNA]</scope>
    <source>
        <strain evidence="3">ATCC 38817</strain>
    </source>
</reference>
<dbReference type="PANTHER" id="PTHR12722">
    <property type="entry name" value="XAP-5 PROTEIN-RELATED"/>
    <property type="match status" value="1"/>
</dbReference>
<feature type="compositionally biased region" description="Low complexity" evidence="1">
    <location>
        <begin position="76"/>
        <end position="93"/>
    </location>
</feature>
<dbReference type="Pfam" id="PF04921">
    <property type="entry name" value="XAP5"/>
    <property type="match status" value="1"/>
</dbReference>
<dbReference type="eggNOG" id="KOG2894">
    <property type="taxonomic scope" value="Eukaryota"/>
</dbReference>
<feature type="region of interest" description="Disordered" evidence="1">
    <location>
        <begin position="75"/>
        <end position="181"/>
    </location>
</feature>
<protein>
    <recommendedName>
        <fullName evidence="2">FAM50A/XAP5 C-terminal domain-containing protein</fullName>
    </recommendedName>
</protein>
<dbReference type="InterPro" id="IPR048337">
    <property type="entry name" value="FAM50A/XAP5_C"/>
</dbReference>
<dbReference type="RefSeq" id="XP_009494179.1">
    <property type="nucleotide sequence ID" value="XM_009495904.1"/>
</dbReference>
<evidence type="ECO:0000313" key="3">
    <source>
        <dbReference type="EMBL" id="KCV71056.1"/>
    </source>
</evidence>
<feature type="compositionally biased region" description="Basic residues" evidence="1">
    <location>
        <begin position="111"/>
        <end position="120"/>
    </location>
</feature>
<feature type="compositionally biased region" description="Polar residues" evidence="1">
    <location>
        <begin position="24"/>
        <end position="38"/>
    </location>
</feature>
<sequence length="358" mass="39536">MDRIRRLERQRQIEQEDRERLRSKQSQESSKLVKNDFTSSSPASSSSSVTPLKAVGLVSLSEYEQREAALGDRLAAEATANATGTRTGTLTGRLAKRAAEPGASAGGSRGVAKRPAKKAKLSFDDDDDDGGGEAVPVRRGSPAASGSAGAATTPDDDAGQTGAAAPAGGLRLGKNPNVDTSFLPDAEREAAEQREREELAAKWRQQQEAMKAEPIQITYSFWDGSGHRASVEVRKGDSIATFLDRARREFDQLRGVPVDNLLYIKEDLIIPHHYTFYDFIVNRARGKSGPLFHFDVREDVRLAADARVERDESHAGKVCERRWYERNKHIFPASRWEVYDPEKDYGAYTIGDRTRANQ</sequence>
<feature type="domain" description="FAM50A/XAP5 C-terminal" evidence="2">
    <location>
        <begin position="214"/>
        <end position="349"/>
    </location>
</feature>
<dbReference type="Proteomes" id="UP000030693">
    <property type="component" value="Unassembled WGS sequence"/>
</dbReference>
<proteinExistence type="predicted"/>
<feature type="compositionally biased region" description="Low complexity" evidence="1">
    <location>
        <begin position="140"/>
        <end position="173"/>
    </location>
</feature>
<organism evidence="3">
    <name type="scientific">Fonticula alba</name>
    <name type="common">Slime mold</name>
    <dbReference type="NCBI Taxonomy" id="691883"/>
    <lineage>
        <taxon>Eukaryota</taxon>
        <taxon>Rotosphaerida</taxon>
        <taxon>Fonticulaceae</taxon>
        <taxon>Fonticula</taxon>
    </lineage>
</organism>
<keyword evidence="4" id="KW-1185">Reference proteome</keyword>
<feature type="compositionally biased region" description="Basic and acidic residues" evidence="1">
    <location>
        <begin position="1"/>
        <end position="22"/>
    </location>
</feature>
<evidence type="ECO:0000313" key="4">
    <source>
        <dbReference type="Proteomes" id="UP000030693"/>
    </source>
</evidence>
<dbReference type="GO" id="GO:0006325">
    <property type="term" value="P:chromatin organization"/>
    <property type="evidence" value="ECO:0007669"/>
    <property type="project" value="TreeGrafter"/>
</dbReference>
<dbReference type="STRING" id="691883.A0A058ZAU4"/>
<dbReference type="EMBL" id="KB932203">
    <property type="protein sequence ID" value="KCV71056.1"/>
    <property type="molecule type" value="Genomic_DNA"/>
</dbReference>
<evidence type="ECO:0000259" key="2">
    <source>
        <dbReference type="Pfam" id="PF04921"/>
    </source>
</evidence>
<dbReference type="OMA" id="AFRNEHA"/>
<evidence type="ECO:0000256" key="1">
    <source>
        <dbReference type="SAM" id="MobiDB-lite"/>
    </source>
</evidence>
<feature type="compositionally biased region" description="Low complexity" evidence="1">
    <location>
        <begin position="39"/>
        <end position="48"/>
    </location>
</feature>
<feature type="region of interest" description="Disordered" evidence="1">
    <location>
        <begin position="1"/>
        <end position="52"/>
    </location>
</feature>